<dbReference type="AlphaFoldDB" id="A0ABD5ZIZ7"/>
<dbReference type="EMBL" id="JBHTAA010000013">
    <property type="protein sequence ID" value="MFC7205233.1"/>
    <property type="molecule type" value="Genomic_DNA"/>
</dbReference>
<reference evidence="1 2" key="1">
    <citation type="journal article" date="2019" name="Int. J. Syst. Evol. Microbiol.">
        <title>The Global Catalogue of Microorganisms (GCM) 10K type strain sequencing project: providing services to taxonomists for standard genome sequencing and annotation.</title>
        <authorList>
            <consortium name="The Broad Institute Genomics Platform"/>
            <consortium name="The Broad Institute Genome Sequencing Center for Infectious Disease"/>
            <person name="Wu L."/>
            <person name="Ma J."/>
        </authorList>
    </citation>
    <scope>NUCLEOTIDE SEQUENCE [LARGE SCALE GENOMIC DNA]</scope>
    <source>
        <strain evidence="1 2">DSM 29988</strain>
    </source>
</reference>
<keyword evidence="2" id="KW-1185">Reference proteome</keyword>
<proteinExistence type="predicted"/>
<protein>
    <submittedName>
        <fullName evidence="1">Uncharacterized protein</fullName>
    </submittedName>
</protein>
<evidence type="ECO:0000313" key="2">
    <source>
        <dbReference type="Proteomes" id="UP001596481"/>
    </source>
</evidence>
<accession>A0ABD5ZIZ7</accession>
<gene>
    <name evidence="1" type="ORF">ACFQJC_17115</name>
</gene>
<organism evidence="1 2">
    <name type="scientific">Haloferax namakaokahaiae</name>
    <dbReference type="NCBI Taxonomy" id="1748331"/>
    <lineage>
        <taxon>Archaea</taxon>
        <taxon>Methanobacteriati</taxon>
        <taxon>Methanobacteriota</taxon>
        <taxon>Stenosarchaea group</taxon>
        <taxon>Halobacteria</taxon>
        <taxon>Halobacteriales</taxon>
        <taxon>Haloferacaceae</taxon>
        <taxon>Haloferax</taxon>
    </lineage>
</organism>
<evidence type="ECO:0000313" key="1">
    <source>
        <dbReference type="EMBL" id="MFC7205233.1"/>
    </source>
</evidence>
<comment type="caution">
    <text evidence="1">The sequence shown here is derived from an EMBL/GenBank/DDBJ whole genome shotgun (WGS) entry which is preliminary data.</text>
</comment>
<dbReference type="Proteomes" id="UP001596481">
    <property type="component" value="Unassembled WGS sequence"/>
</dbReference>
<name>A0ABD5ZIZ7_9EURY</name>
<sequence>MTDSRPHITPTQSWLISTHPENHKDDIRRFLSQALSFFDTEIVGDHSSDNSRDFWGTLRNWIDWFVYHAIDETSLKEIKEGELSPERSGPIHQYPGLMTLITVLTTSAVKTDTRYVEKTRGGYHPNMKILHQVKALWKCNIWAYFNQCDPELQVNLLQPFGRRLYDDRNWVELRHIEPFRVEREIHEGIQTVSFRFSDLGMRMSWGNFVRQVHSFLDESFNTLKEYVWKHYLSIDAKHKLRNLPWFTNKLDHYIRARDHDALYTDYHDIPPLIREIVTAIHQQSNSITNRGIPSEPSVEFGEWVTSDRVHELLIDHIIQRGYREELREVSNSSLKIAHRLGKHENVRSFEVNKSGRRNLFKFERPEKRDNYTTFIEHRNNS</sequence>
<dbReference type="RefSeq" id="WP_390225737.1">
    <property type="nucleotide sequence ID" value="NZ_JBHTAA010000013.1"/>
</dbReference>